<reference evidence="1" key="2">
    <citation type="submission" date="2022-10" db="EMBL/GenBank/DDBJ databases">
        <authorList>
            <consortium name="ENA_rothamsted_submissions"/>
            <consortium name="culmorum"/>
            <person name="King R."/>
        </authorList>
    </citation>
    <scope>NUCLEOTIDE SEQUENCE</scope>
</reference>
<name>A0A9P0NBT9_APHGO</name>
<evidence type="ECO:0000313" key="2">
    <source>
        <dbReference type="Proteomes" id="UP001154329"/>
    </source>
</evidence>
<evidence type="ECO:0000313" key="1">
    <source>
        <dbReference type="EMBL" id="CAH1708674.1"/>
    </source>
</evidence>
<keyword evidence="2" id="KW-1185">Reference proteome</keyword>
<dbReference type="EMBL" id="OU899034">
    <property type="protein sequence ID" value="CAH1708674.1"/>
    <property type="molecule type" value="Genomic_DNA"/>
</dbReference>
<dbReference type="AlphaFoldDB" id="A0A9P0NBT9"/>
<sequence length="149" mass="16395">MARRVIADFWQNGARSLGRRCTIRSPSLSVPVSGAAAFSNSSRTCVRPVATLLKVPTHCSIKFHCLGSGGKIVSGLILTLPPPPPLQWVGTFTPSTVVGVLRAETPLARRVLSRYTTPRNIVRPARGRPRRRDHRPEGLFLKLIENNDH</sequence>
<reference evidence="1" key="1">
    <citation type="submission" date="2022-02" db="EMBL/GenBank/DDBJ databases">
        <authorList>
            <person name="King R."/>
        </authorList>
    </citation>
    <scope>NUCLEOTIDE SEQUENCE</scope>
</reference>
<organism evidence="1 2">
    <name type="scientific">Aphis gossypii</name>
    <name type="common">Cotton aphid</name>
    <dbReference type="NCBI Taxonomy" id="80765"/>
    <lineage>
        <taxon>Eukaryota</taxon>
        <taxon>Metazoa</taxon>
        <taxon>Ecdysozoa</taxon>
        <taxon>Arthropoda</taxon>
        <taxon>Hexapoda</taxon>
        <taxon>Insecta</taxon>
        <taxon>Pterygota</taxon>
        <taxon>Neoptera</taxon>
        <taxon>Paraneoptera</taxon>
        <taxon>Hemiptera</taxon>
        <taxon>Sternorrhyncha</taxon>
        <taxon>Aphidomorpha</taxon>
        <taxon>Aphidoidea</taxon>
        <taxon>Aphididae</taxon>
        <taxon>Aphidini</taxon>
        <taxon>Aphis</taxon>
        <taxon>Aphis</taxon>
    </lineage>
</organism>
<protein>
    <submittedName>
        <fullName evidence="1">Uncharacterized protein</fullName>
    </submittedName>
</protein>
<dbReference type="Proteomes" id="UP001154329">
    <property type="component" value="Chromosome 1"/>
</dbReference>
<accession>A0A9P0NBT9</accession>
<gene>
    <name evidence="1" type="ORF">APHIGO_LOCUS514</name>
</gene>
<proteinExistence type="predicted"/>